<dbReference type="Proteomes" id="UP000242913">
    <property type="component" value="Unassembled WGS sequence"/>
</dbReference>
<reference evidence="3 4" key="1">
    <citation type="submission" date="2015-12" db="EMBL/GenBank/DDBJ databases">
        <title>Draft genome of the nematode, Onchocerca flexuosa.</title>
        <authorList>
            <person name="Mitreva M."/>
        </authorList>
    </citation>
    <scope>NUCLEOTIDE SEQUENCE [LARGE SCALE GENOMIC DNA]</scope>
    <source>
        <strain evidence="3">Red Deer</strain>
    </source>
</reference>
<evidence type="ECO:0000313" key="4">
    <source>
        <dbReference type="Proteomes" id="UP000242913"/>
    </source>
</evidence>
<feature type="signal peptide" evidence="2">
    <location>
        <begin position="1"/>
        <end position="21"/>
    </location>
</feature>
<feature type="compositionally biased region" description="Polar residues" evidence="1">
    <location>
        <begin position="128"/>
        <end position="145"/>
    </location>
</feature>
<dbReference type="AlphaFoldDB" id="A0A238BK23"/>
<dbReference type="OrthoDB" id="10528744at2759"/>
<keyword evidence="2" id="KW-0732">Signal</keyword>
<feature type="region of interest" description="Disordered" evidence="1">
    <location>
        <begin position="26"/>
        <end position="145"/>
    </location>
</feature>
<evidence type="ECO:0000313" key="3">
    <source>
        <dbReference type="EMBL" id="OZC05010.1"/>
    </source>
</evidence>
<feature type="compositionally biased region" description="Polar residues" evidence="1">
    <location>
        <begin position="31"/>
        <end position="42"/>
    </location>
</feature>
<feature type="compositionally biased region" description="Basic and acidic residues" evidence="1">
    <location>
        <begin position="44"/>
        <end position="87"/>
    </location>
</feature>
<accession>A0A238BK23</accession>
<feature type="chain" id="PRO_5013008861" evidence="2">
    <location>
        <begin position="22"/>
        <end position="145"/>
    </location>
</feature>
<evidence type="ECO:0000256" key="1">
    <source>
        <dbReference type="SAM" id="MobiDB-lite"/>
    </source>
</evidence>
<keyword evidence="4" id="KW-1185">Reference proteome</keyword>
<organism evidence="3 4">
    <name type="scientific">Onchocerca flexuosa</name>
    <dbReference type="NCBI Taxonomy" id="387005"/>
    <lineage>
        <taxon>Eukaryota</taxon>
        <taxon>Metazoa</taxon>
        <taxon>Ecdysozoa</taxon>
        <taxon>Nematoda</taxon>
        <taxon>Chromadorea</taxon>
        <taxon>Rhabditida</taxon>
        <taxon>Spirurina</taxon>
        <taxon>Spiruromorpha</taxon>
        <taxon>Filarioidea</taxon>
        <taxon>Onchocercidae</taxon>
        <taxon>Onchocerca</taxon>
    </lineage>
</organism>
<proteinExistence type="predicted"/>
<dbReference type="EMBL" id="KZ271547">
    <property type="protein sequence ID" value="OZC05010.1"/>
    <property type="molecule type" value="Genomic_DNA"/>
</dbReference>
<evidence type="ECO:0000256" key="2">
    <source>
        <dbReference type="SAM" id="SignalP"/>
    </source>
</evidence>
<gene>
    <name evidence="3" type="ORF">X798_08003</name>
</gene>
<protein>
    <submittedName>
        <fullName evidence="3">Uncharacterized protein</fullName>
    </submittedName>
</protein>
<sequence length="145" mass="16789">MNIKVIVVVLIIGILLCQIEAGRKNRKKSSDNTLEYSSSSGFAKNDDEDKRRKDKDYEDKRDYKMREKKDKSSSSSEEDKKDKDERNGTAIHVVNELQRAKRSELNEQPVQQSFMRKEHYTRIGRAAIQSSNSETKRYQNGISGK</sequence>
<name>A0A238BK23_9BILA</name>